<proteinExistence type="predicted"/>
<organism evidence="1 2">
    <name type="scientific">Candidatus Kerfeldbacteria bacterium CG08_land_8_20_14_0_20_42_7</name>
    <dbReference type="NCBI Taxonomy" id="2014245"/>
    <lineage>
        <taxon>Bacteria</taxon>
        <taxon>Candidatus Kerfeldiibacteriota</taxon>
    </lineage>
</organism>
<comment type="caution">
    <text evidence="1">The sequence shown here is derived from an EMBL/GenBank/DDBJ whole genome shotgun (WGS) entry which is preliminary data.</text>
</comment>
<sequence>SVQSEQYFASPFGPQLLLFSKDFDGTFSASYFEVNEKKNIFGKLSHRPTKVFWNGETGDALIDTETGQYMYTANKETIIALPTNFTHAVLAAKDPGIVYGFVDNKTFIFNSSDKTTTASSVSGAVVYKHNGLFAVFTDANGTSTLSIQNGNDSTVIQTLPEVLSITTFSKQYALIECSRETYLLDAANKKLLYLDSSISAYTLSREALYYANGFEVWKLDIATSEKALVNRFSDKIDSLSVSPHESGLFIHSLDKTLFWYLRTQKQTSVQIDGLGLVQRVDDTHFQSLTNKTEGDVSIRTYVIE</sequence>
<gene>
    <name evidence="1" type="ORF">COT25_04625</name>
</gene>
<dbReference type="InterPro" id="IPR011044">
    <property type="entry name" value="Quino_amine_DH_bsu"/>
</dbReference>
<dbReference type="Proteomes" id="UP000228711">
    <property type="component" value="Unassembled WGS sequence"/>
</dbReference>
<evidence type="ECO:0000313" key="1">
    <source>
        <dbReference type="EMBL" id="PIS41162.1"/>
    </source>
</evidence>
<accession>A0A2H0YTU2</accession>
<feature type="non-terminal residue" evidence="1">
    <location>
        <position position="1"/>
    </location>
</feature>
<evidence type="ECO:0000313" key="2">
    <source>
        <dbReference type="Proteomes" id="UP000228711"/>
    </source>
</evidence>
<reference evidence="2" key="1">
    <citation type="submission" date="2017-09" db="EMBL/GenBank/DDBJ databases">
        <title>Depth-based differentiation of microbial function through sediment-hosted aquifers and enrichment of novel symbionts in the deep terrestrial subsurface.</title>
        <authorList>
            <person name="Probst A.J."/>
            <person name="Ladd B."/>
            <person name="Jarett J.K."/>
            <person name="Geller-Mcgrath D.E."/>
            <person name="Sieber C.M.K."/>
            <person name="Emerson J.B."/>
            <person name="Anantharaman K."/>
            <person name="Thomas B.C."/>
            <person name="Malmstrom R."/>
            <person name="Stieglmeier M."/>
            <person name="Klingl A."/>
            <person name="Woyke T."/>
            <person name="Ryan C.M."/>
            <person name="Banfield J.F."/>
        </authorList>
    </citation>
    <scope>NUCLEOTIDE SEQUENCE [LARGE SCALE GENOMIC DNA]</scope>
</reference>
<protein>
    <submittedName>
        <fullName evidence="1">Uncharacterized protein</fullName>
    </submittedName>
</protein>
<name>A0A2H0YTU2_9BACT</name>
<dbReference type="AlphaFoldDB" id="A0A2H0YTU2"/>
<dbReference type="EMBL" id="PEXV01000146">
    <property type="protein sequence ID" value="PIS41162.1"/>
    <property type="molecule type" value="Genomic_DNA"/>
</dbReference>
<dbReference type="SUPFAM" id="SSF50969">
    <property type="entry name" value="YVTN repeat-like/Quinoprotein amine dehydrogenase"/>
    <property type="match status" value="1"/>
</dbReference>